<dbReference type="SMART" id="SM00448">
    <property type="entry name" value="REC"/>
    <property type="match status" value="1"/>
</dbReference>
<dbReference type="Gene3D" id="3.40.50.2300">
    <property type="match status" value="1"/>
</dbReference>
<dbReference type="SUPFAM" id="SSF52172">
    <property type="entry name" value="CheY-like"/>
    <property type="match status" value="1"/>
</dbReference>
<dbReference type="PROSITE" id="PS50110">
    <property type="entry name" value="RESPONSE_REGULATORY"/>
    <property type="match status" value="1"/>
</dbReference>
<feature type="domain" description="Response regulatory" evidence="7">
    <location>
        <begin position="8"/>
        <end position="130"/>
    </location>
</feature>
<dbReference type="GO" id="GO:0000156">
    <property type="term" value="F:phosphorelay response regulator activity"/>
    <property type="evidence" value="ECO:0007669"/>
    <property type="project" value="TreeGrafter"/>
</dbReference>
<organism evidence="8 9">
    <name type="scientific">Crenobacter cavernae</name>
    <dbReference type="NCBI Taxonomy" id="2290923"/>
    <lineage>
        <taxon>Bacteria</taxon>
        <taxon>Pseudomonadati</taxon>
        <taxon>Pseudomonadota</taxon>
        <taxon>Betaproteobacteria</taxon>
        <taxon>Neisseriales</taxon>
        <taxon>Neisseriaceae</taxon>
        <taxon>Crenobacter</taxon>
    </lineage>
</organism>
<evidence type="ECO:0000313" key="8">
    <source>
        <dbReference type="EMBL" id="AXK39061.1"/>
    </source>
</evidence>
<keyword evidence="1 6" id="KW-0597">Phosphoprotein</keyword>
<dbReference type="GO" id="GO:0006355">
    <property type="term" value="P:regulation of DNA-templated transcription"/>
    <property type="evidence" value="ECO:0007669"/>
    <property type="project" value="TreeGrafter"/>
</dbReference>
<dbReference type="RefSeq" id="WP_115432996.1">
    <property type="nucleotide sequence ID" value="NZ_CP031337.1"/>
</dbReference>
<protein>
    <submittedName>
        <fullName evidence="8">Response regulator</fullName>
    </submittedName>
</protein>
<evidence type="ECO:0000256" key="5">
    <source>
        <dbReference type="ARBA" id="ARBA00023163"/>
    </source>
</evidence>
<keyword evidence="3" id="KW-0805">Transcription regulation</keyword>
<gene>
    <name evidence="8" type="ORF">DWG20_06200</name>
</gene>
<keyword evidence="5" id="KW-0804">Transcription</keyword>
<evidence type="ECO:0000259" key="7">
    <source>
        <dbReference type="PROSITE" id="PS50110"/>
    </source>
</evidence>
<dbReference type="PANTHER" id="PTHR48111">
    <property type="entry name" value="REGULATOR OF RPOS"/>
    <property type="match status" value="1"/>
</dbReference>
<dbReference type="AlphaFoldDB" id="A0A345Y559"/>
<keyword evidence="2" id="KW-0902">Two-component regulatory system</keyword>
<evidence type="ECO:0000256" key="1">
    <source>
        <dbReference type="ARBA" id="ARBA00022553"/>
    </source>
</evidence>
<accession>A0A345Y559</accession>
<dbReference type="PANTHER" id="PTHR48111:SF1">
    <property type="entry name" value="TWO-COMPONENT RESPONSE REGULATOR ORR33"/>
    <property type="match status" value="1"/>
</dbReference>
<evidence type="ECO:0000313" key="9">
    <source>
        <dbReference type="Proteomes" id="UP000254537"/>
    </source>
</evidence>
<reference evidence="8 9" key="1">
    <citation type="submission" date="2018-07" db="EMBL/GenBank/DDBJ databases">
        <title>Crenobacter cavernae sp. nov., isolated from a karst cave.</title>
        <authorList>
            <person name="Zhu H."/>
        </authorList>
    </citation>
    <scope>NUCLEOTIDE SEQUENCE [LARGE SCALE GENOMIC DNA]</scope>
    <source>
        <strain evidence="8 9">K1W11S-77</strain>
    </source>
</reference>
<dbReference type="InterPro" id="IPR001789">
    <property type="entry name" value="Sig_transdc_resp-reg_receiver"/>
</dbReference>
<feature type="modified residue" description="4-aspartylphosphate" evidence="6">
    <location>
        <position position="60"/>
    </location>
</feature>
<evidence type="ECO:0000256" key="2">
    <source>
        <dbReference type="ARBA" id="ARBA00023012"/>
    </source>
</evidence>
<dbReference type="EMBL" id="CP031337">
    <property type="protein sequence ID" value="AXK39061.1"/>
    <property type="molecule type" value="Genomic_DNA"/>
</dbReference>
<dbReference type="Pfam" id="PF00072">
    <property type="entry name" value="Response_reg"/>
    <property type="match status" value="1"/>
</dbReference>
<dbReference type="OrthoDB" id="9800029at2"/>
<dbReference type="KEGG" id="ccah:DWG20_06200"/>
<proteinExistence type="predicted"/>
<evidence type="ECO:0000256" key="6">
    <source>
        <dbReference type="PROSITE-ProRule" id="PRU00169"/>
    </source>
</evidence>
<evidence type="ECO:0000256" key="3">
    <source>
        <dbReference type="ARBA" id="ARBA00023015"/>
    </source>
</evidence>
<dbReference type="CDD" id="cd00156">
    <property type="entry name" value="REC"/>
    <property type="match status" value="1"/>
</dbReference>
<sequence>MLDYSKLSILVVDDQTLVRSLLVPLLKGLGFAADHVHQSVDGLSALRSLNVRAVDVVLCDISMLPLNGLDLLKELRMGRPLATPSNVPFIFLSGHAERHNVELAAGLDADGFVVKPPKPVDIEKALGFALTRPRPAPDPFRYAHIATGSEYDRSHGFRLGEIGPALVLADDACFERARPQSLSDVGQDALLAEDLVSPTGRLLLRRGKRITAAQLAVLRERPERFGVAELVIEDEDAPA</sequence>
<dbReference type="InterPro" id="IPR039420">
    <property type="entry name" value="WalR-like"/>
</dbReference>
<dbReference type="GO" id="GO:0005829">
    <property type="term" value="C:cytosol"/>
    <property type="evidence" value="ECO:0007669"/>
    <property type="project" value="TreeGrafter"/>
</dbReference>
<name>A0A345Y559_9NEIS</name>
<keyword evidence="4" id="KW-0238">DNA-binding</keyword>
<evidence type="ECO:0000256" key="4">
    <source>
        <dbReference type="ARBA" id="ARBA00023125"/>
    </source>
</evidence>
<dbReference type="GO" id="GO:0000976">
    <property type="term" value="F:transcription cis-regulatory region binding"/>
    <property type="evidence" value="ECO:0007669"/>
    <property type="project" value="TreeGrafter"/>
</dbReference>
<dbReference type="Proteomes" id="UP000254537">
    <property type="component" value="Chromosome"/>
</dbReference>
<dbReference type="GO" id="GO:0032993">
    <property type="term" value="C:protein-DNA complex"/>
    <property type="evidence" value="ECO:0007669"/>
    <property type="project" value="TreeGrafter"/>
</dbReference>
<dbReference type="InterPro" id="IPR011006">
    <property type="entry name" value="CheY-like_superfamily"/>
</dbReference>